<organism evidence="1">
    <name type="scientific">bioreactor metagenome</name>
    <dbReference type="NCBI Taxonomy" id="1076179"/>
    <lineage>
        <taxon>unclassified sequences</taxon>
        <taxon>metagenomes</taxon>
        <taxon>ecological metagenomes</taxon>
    </lineage>
</organism>
<proteinExistence type="predicted"/>
<comment type="caution">
    <text evidence="1">The sequence shown here is derived from an EMBL/GenBank/DDBJ whole genome shotgun (WGS) entry which is preliminary data.</text>
</comment>
<name>A0A645A4W9_9ZZZZ</name>
<protein>
    <submittedName>
        <fullName evidence="1">Uncharacterized protein</fullName>
    </submittedName>
</protein>
<sequence>MLLQCVQRFGGKIDVFLVFLVRLAEKVLGEQSHIFPSLRKRGQSNGNDIQAIEQVLSKPTRVDLSRKVSIGRGDHSHVDRKFALGAEPAYRAFLQRAQEFGLHG</sequence>
<dbReference type="AntiFam" id="ANF00077">
    <property type="entry name" value="Shadow ORF (opposite AtoC)"/>
</dbReference>
<dbReference type="EMBL" id="VSSQ01012013">
    <property type="protein sequence ID" value="MPM48240.1"/>
    <property type="molecule type" value="Genomic_DNA"/>
</dbReference>
<evidence type="ECO:0000313" key="1">
    <source>
        <dbReference type="EMBL" id="MPM48240.1"/>
    </source>
</evidence>
<dbReference type="AlphaFoldDB" id="A0A645A4W9"/>
<gene>
    <name evidence="1" type="ORF">SDC9_94964</name>
</gene>
<reference evidence="1" key="1">
    <citation type="submission" date="2019-08" db="EMBL/GenBank/DDBJ databases">
        <authorList>
            <person name="Kucharzyk K."/>
            <person name="Murdoch R.W."/>
            <person name="Higgins S."/>
            <person name="Loffler F."/>
        </authorList>
    </citation>
    <scope>NUCLEOTIDE SEQUENCE</scope>
</reference>
<dbReference type="AntiFam" id="ANF00203">
    <property type="entry name" value="Shadow ORF (opposite algB)"/>
</dbReference>
<accession>A0A645A4W9</accession>